<sequence length="340" mass="35770">MLCRLWRQASVAAVLIFPRATTVAFAALPPTHKTSVIKNLSTVGTGATSLSATGTTTNGMESKIEAATPVNGIPGQDIKEEQPVRNPITESSTVLVVGGGRGIGLEFVHQCAGRGATVIATHRGSDISTDLKTFMDDTRYNIEALSLDVGDEESIANAAKELKARLGDRPLTHVIHSAGTYMKGMSFDGTSRGGRPPQPVVTKEDMMTTYLVNAVGPLLVAQAFAPLMGPAPGSDEKHLPVYSILTSKVGSVYDNTSGGTYAYRSSKSALNNIAKSLSVDLAGEASVVLLHPGFVRTDMTGGKGLIDTPESVSGMLRAVETTDATVGFRFVDFKACIIPW</sequence>
<dbReference type="Pfam" id="PF00106">
    <property type="entry name" value="adh_short"/>
    <property type="match status" value="1"/>
</dbReference>
<evidence type="ECO:0000313" key="3">
    <source>
        <dbReference type="Proteomes" id="UP001153069"/>
    </source>
</evidence>
<keyword evidence="3" id="KW-1185">Reference proteome</keyword>
<evidence type="ECO:0000256" key="1">
    <source>
        <dbReference type="SAM" id="SignalP"/>
    </source>
</evidence>
<accession>A0A9N8EQC2</accession>
<dbReference type="PANTHER" id="PTHR45458">
    <property type="entry name" value="SHORT-CHAIN DEHYDROGENASE/REDUCTASE SDR"/>
    <property type="match status" value="1"/>
</dbReference>
<feature type="signal peptide" evidence="1">
    <location>
        <begin position="1"/>
        <end position="26"/>
    </location>
</feature>
<dbReference type="InterPro" id="IPR002347">
    <property type="entry name" value="SDR_fam"/>
</dbReference>
<dbReference type="InterPro" id="IPR036291">
    <property type="entry name" value="NAD(P)-bd_dom_sf"/>
</dbReference>
<dbReference type="InterPro" id="IPR052184">
    <property type="entry name" value="SDR_enzymes"/>
</dbReference>
<organism evidence="2 3">
    <name type="scientific">Seminavis robusta</name>
    <dbReference type="NCBI Taxonomy" id="568900"/>
    <lineage>
        <taxon>Eukaryota</taxon>
        <taxon>Sar</taxon>
        <taxon>Stramenopiles</taxon>
        <taxon>Ochrophyta</taxon>
        <taxon>Bacillariophyta</taxon>
        <taxon>Bacillariophyceae</taxon>
        <taxon>Bacillariophycidae</taxon>
        <taxon>Naviculales</taxon>
        <taxon>Naviculaceae</taxon>
        <taxon>Seminavis</taxon>
    </lineage>
</organism>
<comment type="caution">
    <text evidence="2">The sequence shown here is derived from an EMBL/GenBank/DDBJ whole genome shotgun (WGS) entry which is preliminary data.</text>
</comment>
<gene>
    <name evidence="2" type="ORF">SEMRO_1337_G264110.1</name>
</gene>
<dbReference type="AlphaFoldDB" id="A0A9N8EQC2"/>
<dbReference type="EMBL" id="CAICTM010001335">
    <property type="protein sequence ID" value="CAB9522755.1"/>
    <property type="molecule type" value="Genomic_DNA"/>
</dbReference>
<protein>
    <submittedName>
        <fullName evidence="2">Uncharacterized oxidoreductase C663</fullName>
    </submittedName>
</protein>
<reference evidence="2" key="1">
    <citation type="submission" date="2020-06" db="EMBL/GenBank/DDBJ databases">
        <authorList>
            <consortium name="Plant Systems Biology data submission"/>
        </authorList>
    </citation>
    <scope>NUCLEOTIDE SEQUENCE</scope>
    <source>
        <strain evidence="2">D6</strain>
    </source>
</reference>
<dbReference type="PANTHER" id="PTHR45458:SF1">
    <property type="entry name" value="SHORT CHAIN DEHYDROGENASE"/>
    <property type="match status" value="1"/>
</dbReference>
<dbReference type="Gene3D" id="3.40.50.720">
    <property type="entry name" value="NAD(P)-binding Rossmann-like Domain"/>
    <property type="match status" value="1"/>
</dbReference>
<dbReference type="CDD" id="cd05325">
    <property type="entry name" value="carb_red_sniffer_like_SDR_c"/>
    <property type="match status" value="1"/>
</dbReference>
<name>A0A9N8EQC2_9STRA</name>
<feature type="chain" id="PRO_5040320247" evidence="1">
    <location>
        <begin position="27"/>
        <end position="340"/>
    </location>
</feature>
<dbReference type="GO" id="GO:0016616">
    <property type="term" value="F:oxidoreductase activity, acting on the CH-OH group of donors, NAD or NADP as acceptor"/>
    <property type="evidence" value="ECO:0007669"/>
    <property type="project" value="TreeGrafter"/>
</dbReference>
<keyword evidence="1" id="KW-0732">Signal</keyword>
<dbReference type="OrthoDB" id="1933717at2759"/>
<dbReference type="PRINTS" id="PR00081">
    <property type="entry name" value="GDHRDH"/>
</dbReference>
<evidence type="ECO:0000313" key="2">
    <source>
        <dbReference type="EMBL" id="CAB9522755.1"/>
    </source>
</evidence>
<dbReference type="SUPFAM" id="SSF51735">
    <property type="entry name" value="NAD(P)-binding Rossmann-fold domains"/>
    <property type="match status" value="1"/>
</dbReference>
<dbReference type="Proteomes" id="UP001153069">
    <property type="component" value="Unassembled WGS sequence"/>
</dbReference>
<proteinExistence type="predicted"/>